<gene>
    <name evidence="1" type="ORF">DOFOFD_11620</name>
</gene>
<protein>
    <submittedName>
        <fullName evidence="1">Uncharacterized protein</fullName>
    </submittedName>
</protein>
<accession>A0ABU7U556</accession>
<name>A0ABU7U556_9PROT</name>
<keyword evidence="2" id="KW-1185">Reference proteome</keyword>
<evidence type="ECO:0000313" key="2">
    <source>
        <dbReference type="Proteomes" id="UP001312908"/>
    </source>
</evidence>
<reference evidence="1 2" key="1">
    <citation type="submission" date="2023-10" db="EMBL/GenBank/DDBJ databases">
        <title>Sorlinia euscelidii gen. nov., sp. nov., an acetic acid bacteria isolated from the gut of Euscelidius variegatus emitter.</title>
        <authorList>
            <person name="Michoud G."/>
            <person name="Marasco R."/>
            <person name="Seferji K."/>
            <person name="Gonella E."/>
            <person name="Garuglieri E."/>
            <person name="Alma A."/>
            <person name="Mapelli F."/>
            <person name="Borin S."/>
            <person name="Daffonchio D."/>
            <person name="Crotti E."/>
        </authorList>
    </citation>
    <scope>NUCLEOTIDE SEQUENCE [LARGE SCALE GENOMIC DNA]</scope>
    <source>
        <strain evidence="1 2">EV16P</strain>
    </source>
</reference>
<sequence>MQRERHPTDAVFRLKQDEDDIFLLVSQAINLMSESSGRVDLNLCT</sequence>
<proteinExistence type="predicted"/>
<evidence type="ECO:0000313" key="1">
    <source>
        <dbReference type="EMBL" id="MEE8659648.1"/>
    </source>
</evidence>
<organism evidence="1 2">
    <name type="scientific">Sorlinia euscelidii</name>
    <dbReference type="NCBI Taxonomy" id="3081148"/>
    <lineage>
        <taxon>Bacteria</taxon>
        <taxon>Pseudomonadati</taxon>
        <taxon>Pseudomonadota</taxon>
        <taxon>Alphaproteobacteria</taxon>
        <taxon>Acetobacterales</taxon>
        <taxon>Acetobacteraceae</taxon>
        <taxon>Sorlinia</taxon>
    </lineage>
</organism>
<dbReference type="Proteomes" id="UP001312908">
    <property type="component" value="Unassembled WGS sequence"/>
</dbReference>
<comment type="caution">
    <text evidence="1">The sequence shown here is derived from an EMBL/GenBank/DDBJ whole genome shotgun (WGS) entry which is preliminary data.</text>
</comment>
<dbReference type="EMBL" id="JAWJZY010000007">
    <property type="protein sequence ID" value="MEE8659648.1"/>
    <property type="molecule type" value="Genomic_DNA"/>
</dbReference>